<feature type="region of interest" description="Disordered" evidence="1">
    <location>
        <begin position="811"/>
        <end position="871"/>
    </location>
</feature>
<name>A0AA38CCB6_TAXCH</name>
<sequence>MQVTDLDTSTIYPKCLQKLKMPMSSVSSPVSIPSSPSTSINLTKSSPTLGTSPMPSLTHPPKRLDLSKNKATPPPRRQTQSVPLSQSKPSSSHLPSILGPHPSTLHQYIIPPAFSSKRPMPSAPIQRSKGISTLSPHISCPPINPKRTPSSKDLFSVTPLSPWLFPATTSSVASSSNQLNIASAPKKPRLVKTTCQHPSAKPPPVRTNHAQTLPKPAKPIPSSSSDFDPLKGSYAKILAMLVENATISLPPLRPYDPSKPRPIGYDESKICAYHRTPGHDVERCKALKTILRQSPLPDTKVKKDNLRRERPLASIPSTIPSIPASPRSIIITTPPLEDHDLSQPSSSSPVYEINMISVATRAQKNNEKAKESTHASSLSPSSIPIAPPPKVVIRGPAYPVSNGVAHRAMIKQLHQSPVKMTLYDLIQTSESHRQALVEILQGIEVLPNETLPVASILTPNHVASLTKQPTAPTTSVQQQAAAVSFSEDEIVDFGTEDPDPALFISAYVRDIRVRRVMIDGGASLNIISSKAFQQMNIPSSYMCANPIMLRSFNDAITSTLGTVILNIRVGPRTLPELFYVLEGEFQYNILLGRPWIRAMGCVPSTLHRCIKFEYEGKSYTVKADPPPFKTCNMLYRPNDVLIPIKTPIHSTQPSSSNVPQPSTSTAPTPSTDETTVAKTTSLPAANIPTADPLVDVFQRLTLGEYHLYNVSSFHTPQEYGQVHAHPTYDRRVGEVISYGPPHCRTNLTYGGVDASSITPEPPLGVVPFQSDFQYLTNRHFALTFLTRCAWKGFGFGLYEQGRHTLIPVTTRKHNDRSGLGFPETPTQEEPRVSCLLEDNDVTPTEPSSPIFPSSPTESIDPESIPPNFFFS</sequence>
<dbReference type="Proteomes" id="UP000824469">
    <property type="component" value="Unassembled WGS sequence"/>
</dbReference>
<dbReference type="Gene3D" id="2.40.70.10">
    <property type="entry name" value="Acid Proteases"/>
    <property type="match status" value="1"/>
</dbReference>
<dbReference type="PANTHER" id="PTHR33240">
    <property type="entry name" value="OS08G0508500 PROTEIN"/>
    <property type="match status" value="1"/>
</dbReference>
<feature type="region of interest" description="Disordered" evidence="1">
    <location>
        <begin position="25"/>
        <end position="150"/>
    </location>
</feature>
<feature type="compositionally biased region" description="Basic and acidic residues" evidence="1">
    <location>
        <begin position="364"/>
        <end position="373"/>
    </location>
</feature>
<accession>A0AA38CCB6</accession>
<dbReference type="PANTHER" id="PTHR33240:SF15">
    <property type="entry name" value="GAG-PRO-LIKE PROTEIN"/>
    <property type="match status" value="1"/>
</dbReference>
<feature type="compositionally biased region" description="Low complexity" evidence="1">
    <location>
        <begin position="661"/>
        <end position="674"/>
    </location>
</feature>
<feature type="compositionally biased region" description="Low complexity" evidence="1">
    <location>
        <begin position="81"/>
        <end position="98"/>
    </location>
</feature>
<feature type="region of interest" description="Disordered" evidence="1">
    <location>
        <begin position="650"/>
        <end position="677"/>
    </location>
</feature>
<dbReference type="InterPro" id="IPR021109">
    <property type="entry name" value="Peptidase_aspartic_dom_sf"/>
</dbReference>
<keyword evidence="3" id="KW-1185">Reference proteome</keyword>
<evidence type="ECO:0000256" key="1">
    <source>
        <dbReference type="SAM" id="MobiDB-lite"/>
    </source>
</evidence>
<dbReference type="AlphaFoldDB" id="A0AA38CCB6"/>
<gene>
    <name evidence="2" type="ORF">KI387_029569</name>
</gene>
<protein>
    <submittedName>
        <fullName evidence="2">Uncharacterized protein</fullName>
    </submittedName>
</protein>
<feature type="compositionally biased region" description="Polar residues" evidence="1">
    <location>
        <begin position="650"/>
        <end position="660"/>
    </location>
</feature>
<evidence type="ECO:0000313" key="2">
    <source>
        <dbReference type="EMBL" id="KAH9297887.1"/>
    </source>
</evidence>
<evidence type="ECO:0000313" key="3">
    <source>
        <dbReference type="Proteomes" id="UP000824469"/>
    </source>
</evidence>
<feature type="compositionally biased region" description="Low complexity" evidence="1">
    <location>
        <begin position="25"/>
        <end position="40"/>
    </location>
</feature>
<feature type="compositionally biased region" description="Low complexity" evidence="1">
    <location>
        <begin position="375"/>
        <end position="384"/>
    </location>
</feature>
<proteinExistence type="predicted"/>
<organism evidence="2 3">
    <name type="scientific">Taxus chinensis</name>
    <name type="common">Chinese yew</name>
    <name type="synonym">Taxus wallichiana var. chinensis</name>
    <dbReference type="NCBI Taxonomy" id="29808"/>
    <lineage>
        <taxon>Eukaryota</taxon>
        <taxon>Viridiplantae</taxon>
        <taxon>Streptophyta</taxon>
        <taxon>Embryophyta</taxon>
        <taxon>Tracheophyta</taxon>
        <taxon>Spermatophyta</taxon>
        <taxon>Pinopsida</taxon>
        <taxon>Pinidae</taxon>
        <taxon>Conifers II</taxon>
        <taxon>Cupressales</taxon>
        <taxon>Taxaceae</taxon>
        <taxon>Taxus</taxon>
    </lineage>
</organism>
<reference evidence="2 3" key="1">
    <citation type="journal article" date="2021" name="Nat. Plants">
        <title>The Taxus genome provides insights into paclitaxel biosynthesis.</title>
        <authorList>
            <person name="Xiong X."/>
            <person name="Gou J."/>
            <person name="Liao Q."/>
            <person name="Li Y."/>
            <person name="Zhou Q."/>
            <person name="Bi G."/>
            <person name="Li C."/>
            <person name="Du R."/>
            <person name="Wang X."/>
            <person name="Sun T."/>
            <person name="Guo L."/>
            <person name="Liang H."/>
            <person name="Lu P."/>
            <person name="Wu Y."/>
            <person name="Zhang Z."/>
            <person name="Ro D.K."/>
            <person name="Shang Y."/>
            <person name="Huang S."/>
            <person name="Yan J."/>
        </authorList>
    </citation>
    <scope>NUCLEOTIDE SEQUENCE [LARGE SCALE GENOMIC DNA]</scope>
    <source>
        <strain evidence="2">Ta-2019</strain>
    </source>
</reference>
<comment type="caution">
    <text evidence="2">The sequence shown here is derived from an EMBL/GenBank/DDBJ whole genome shotgun (WGS) entry which is preliminary data.</text>
</comment>
<feature type="compositionally biased region" description="Polar residues" evidence="1">
    <location>
        <begin position="841"/>
        <end position="857"/>
    </location>
</feature>
<dbReference type="OMA" id="IPGHLQM"/>
<feature type="compositionally biased region" description="Polar residues" evidence="1">
    <location>
        <begin position="41"/>
        <end position="55"/>
    </location>
</feature>
<dbReference type="CDD" id="cd00303">
    <property type="entry name" value="retropepsin_like"/>
    <property type="match status" value="1"/>
</dbReference>
<dbReference type="EMBL" id="JAHRHJ020000010">
    <property type="protein sequence ID" value="KAH9297887.1"/>
    <property type="molecule type" value="Genomic_DNA"/>
</dbReference>
<feature type="region of interest" description="Disordered" evidence="1">
    <location>
        <begin position="194"/>
        <end position="226"/>
    </location>
</feature>
<feature type="region of interest" description="Disordered" evidence="1">
    <location>
        <begin position="363"/>
        <end position="386"/>
    </location>
</feature>
<dbReference type="SUPFAM" id="SSF50630">
    <property type="entry name" value="Acid proteases"/>
    <property type="match status" value="1"/>
</dbReference>